<feature type="region of interest" description="Disordered" evidence="17">
    <location>
        <begin position="1506"/>
        <end position="1724"/>
    </location>
</feature>
<evidence type="ECO:0000313" key="19">
    <source>
        <dbReference type="EMBL" id="RKP02637.1"/>
    </source>
</evidence>
<evidence type="ECO:0000256" key="5">
    <source>
        <dbReference type="ARBA" id="ARBA00021236"/>
    </source>
</evidence>
<reference evidence="20" key="1">
    <citation type="journal article" date="2018" name="Nat. Microbiol.">
        <title>Leveraging single-cell genomics to expand the fungal tree of life.</title>
        <authorList>
            <person name="Ahrendt S.R."/>
            <person name="Quandt C.A."/>
            <person name="Ciobanu D."/>
            <person name="Clum A."/>
            <person name="Salamov A."/>
            <person name="Andreopoulos B."/>
            <person name="Cheng J.F."/>
            <person name="Woyke T."/>
            <person name="Pelin A."/>
            <person name="Henrissat B."/>
            <person name="Reynolds N.K."/>
            <person name="Benny G.L."/>
            <person name="Smith M.E."/>
            <person name="James T.Y."/>
            <person name="Grigoriev I.V."/>
        </authorList>
    </citation>
    <scope>NUCLEOTIDE SEQUENCE [LARGE SCALE GENOMIC DNA]</scope>
    <source>
        <strain evidence="20">ATCC 52028</strain>
    </source>
</reference>
<feature type="region of interest" description="Disordered" evidence="17">
    <location>
        <begin position="1110"/>
        <end position="1194"/>
    </location>
</feature>
<dbReference type="Gene3D" id="1.20.940.10">
    <property type="entry name" value="Functional domain of the splicing factor Prp18"/>
    <property type="match status" value="1"/>
</dbReference>
<dbReference type="SUPFAM" id="SSF50978">
    <property type="entry name" value="WD40 repeat-like"/>
    <property type="match status" value="1"/>
</dbReference>
<dbReference type="InterPro" id="IPR036322">
    <property type="entry name" value="WD40_repeat_dom_sf"/>
</dbReference>
<dbReference type="Proteomes" id="UP000274922">
    <property type="component" value="Unassembled WGS sequence"/>
</dbReference>
<evidence type="ECO:0000256" key="12">
    <source>
        <dbReference type="ARBA" id="ARBA00023136"/>
    </source>
</evidence>
<feature type="repeat" description="WD" evidence="16">
    <location>
        <begin position="207"/>
        <end position="249"/>
    </location>
</feature>
<dbReference type="GO" id="GO:0090110">
    <property type="term" value="P:COPII-coated vesicle cargo loading"/>
    <property type="evidence" value="ECO:0007669"/>
    <property type="project" value="TreeGrafter"/>
</dbReference>
<sequence length="1724" mass="176752">MRVRATHKTAFLAWSPVPPTAAAAAAAGPPGTNATYLAAGTAAGAVSDNFAVTTELDIYDLDLGGVGDSRDGSDGRASPSRAVEADGARPLKKIGSVDSGSRFHRIAWSFVPDEAAARPLGMIAGGMDDGSVTLWDPHAIVNAPAGASPAEVAKRALITKTTSHSGPVKALDLHPLKPKLLATGSISSEVFIWDLTHPTHPFAPGAKSQKMDDVTTLAWNRPYPNILASGATNGAVVIWDLRHKGELLTLTHPEGRKPISGLAWHPTLATQLATAARDDLNPVIHLWDLRNASSPFRTLTGHRAGVLNVAWCPRDHDLLISCAKDHRTLVWDLSASAAADDATLSASAAAPEAFSELDQTSNWTFEAQWCQRNPDLVALSSFDGTVGVYSLQGGGGGSHAAAAAADGADTSLSGDAGDASVAYDPSDPFAQVRANVSHAHAHQQATRPPFRLRKPPQWLRRPCNVSWGFGMTLVQCTTSAGAAATPAPGAPGAPGAPAPAADALHGATSAVQLRHVTLDDAADARVAELNEVLQAVGAPDHVERVRACCERQRAPAGGDPSSPPDDAALWQFLAEHYGDMTPDDILAYLGYSSADAHAASGAAEGETSAAGSPAHGGDENGNGNGDGNASHSHRHDTAEGPSLLTDQPEASFGTLLQPPAGQPNWYQPYPGTAHPSHGGQDAYSVSQTSGYGYANASGYGPPHDASLSHQPSEAPLPEAPQEAAPATPKLPPFPRVACPDVFQSLESTFTLFASSASAAATATAPEVTADQRDPRAIDDLLVRSLLHGDPTLALDACLRAHRFADALLLTTRHPQLQPRVYAAYFAACAPRQPHARLLLNLFAGDLRDAVESVRLDAGRWRDALALIWRYAPVTTVQPDGSRHVDTADARALTGLLAARLHKAWRRKTQRPPASAEPPAAAADQDDDDGRFPVVLCHLLAGDLPALAALWLNDHAHTAQPLTLIRGGAAAGAALHRLVIKLTVVRAALGFVDPALAQGPADSEGPPAFPLAGVYDVSIAYAQYLALLGYPDMAWHVLAYVPQDYRPDMPEAAAGRDEHDLAATDAAAAGGAAANPVDVLRDRLFQRLTGGMQATAAAPPFPFEHIEVGLPPQVLPNQQPTGYDAYGQPLSTASQHEQSSMYGGYDSHQQQQQQQQQQSMNPYGQTNGYGQPPYAPTIGPPMNPYGGYSGPPSSVPSATNVYGAPPVSQGGYGAPSAPAVSAYGAPSYSAPSYGAPPASGGFHAYGATGSAYGGGSGGYGTTQPPPGPPLGPLPTMTPLAPPPPTAAAAAGISTFIPTQAPALGPPPIGPPPVGPPPTGAPPIASTASLGVPRAGAAGVLSPTAAGLAPNGPLSPLGQAHGLAGPPMGIGAASSAMPPVPSPGAAAAPLPPPPPAPSRDTVPAAQKPIYDQLLRLLDDAKAKSVTPAQTRVFDDAERRLAALLDQMRRGALAPAIATTLGTLLGHVERQAYPPAQALQVQLMSTHFEQVGSWIVGLKRLIDFLDRDHKEKTAPPPAPASMPGMPPPPPTGRGIGPPPIGPPPIGPPPTSFGAPPMNAPPMSGPPPGSGASQPATSMGMPPMGHPPMPLTRYAAPPASQGGYAAMGPPPAAMGRPAAGASPTSFGAPPTSFGAPPMGGPPVGAPPMRGPPTQPPQQQQQQQQQPPPPANSMPPSHAYGGYHSGPPGGAPPPQGPPQGYGGAPGYGNYAAGPPPSTTGPPPHGSGYY</sequence>
<dbReference type="Pfam" id="PF00400">
    <property type="entry name" value="WD40"/>
    <property type="match status" value="1"/>
</dbReference>
<keyword evidence="10" id="KW-0931">ER-Golgi transport</keyword>
<gene>
    <name evidence="19" type="ORF">CXG81DRAFT_24690</name>
</gene>
<evidence type="ECO:0000259" key="18">
    <source>
        <dbReference type="Pfam" id="PF07304"/>
    </source>
</evidence>
<evidence type="ECO:0000256" key="7">
    <source>
        <dbReference type="ARBA" id="ARBA00022574"/>
    </source>
</evidence>
<feature type="repeat" description="WD" evidence="16">
    <location>
        <begin position="299"/>
        <end position="341"/>
    </location>
</feature>
<dbReference type="GO" id="GO:0070971">
    <property type="term" value="C:endoplasmic reticulum exit site"/>
    <property type="evidence" value="ECO:0007669"/>
    <property type="project" value="TreeGrafter"/>
</dbReference>
<evidence type="ECO:0000256" key="16">
    <source>
        <dbReference type="PROSITE-ProRule" id="PRU00221"/>
    </source>
</evidence>
<feature type="compositionally biased region" description="Low complexity" evidence="17">
    <location>
        <begin position="602"/>
        <end position="613"/>
    </location>
</feature>
<dbReference type="STRING" id="1555241.A0A4P9XB61"/>
<dbReference type="EMBL" id="ML014138">
    <property type="protein sequence ID" value="RKP02637.1"/>
    <property type="molecule type" value="Genomic_DNA"/>
</dbReference>
<dbReference type="InterPro" id="IPR009917">
    <property type="entry name" value="SRA1/Sec31"/>
</dbReference>
<dbReference type="PROSITE" id="PS50082">
    <property type="entry name" value="WD_REPEATS_2"/>
    <property type="match status" value="3"/>
</dbReference>
<evidence type="ECO:0000256" key="8">
    <source>
        <dbReference type="ARBA" id="ARBA00022737"/>
    </source>
</evidence>
<feature type="compositionally biased region" description="Low complexity" evidence="17">
    <location>
        <begin position="1148"/>
        <end position="1157"/>
    </location>
</feature>
<dbReference type="SMART" id="SM00320">
    <property type="entry name" value="WD40"/>
    <property type="match status" value="6"/>
</dbReference>
<evidence type="ECO:0000256" key="9">
    <source>
        <dbReference type="ARBA" id="ARBA00022824"/>
    </source>
</evidence>
<keyword evidence="7 16" id="KW-0853">WD repeat</keyword>
<feature type="compositionally biased region" description="Low complexity" evidence="17">
    <location>
        <begin position="1598"/>
        <end position="1619"/>
    </location>
</feature>
<feature type="compositionally biased region" description="Polar residues" evidence="17">
    <location>
        <begin position="1158"/>
        <end position="1168"/>
    </location>
</feature>
<keyword evidence="13" id="KW-0968">Cytoplasmic vesicle</keyword>
<evidence type="ECO:0000256" key="17">
    <source>
        <dbReference type="SAM" id="MobiDB-lite"/>
    </source>
</evidence>
<feature type="compositionally biased region" description="Pro residues" evidence="17">
    <location>
        <begin position="1554"/>
        <end position="1565"/>
    </location>
</feature>
<keyword evidence="6" id="KW-0813">Transport</keyword>
<name>A0A4P9XB61_9FUNG</name>
<comment type="similarity">
    <text evidence="3">Belongs to the WD repeat SEC31 family.</text>
</comment>
<feature type="compositionally biased region" description="Pro residues" evidence="17">
    <location>
        <begin position="1708"/>
        <end position="1724"/>
    </location>
</feature>
<keyword evidence="12" id="KW-0472">Membrane</keyword>
<feature type="repeat" description="WD" evidence="16">
    <location>
        <begin position="161"/>
        <end position="195"/>
    </location>
</feature>
<dbReference type="GO" id="GO:0007029">
    <property type="term" value="P:endoplasmic reticulum organization"/>
    <property type="evidence" value="ECO:0007669"/>
    <property type="project" value="TreeGrafter"/>
</dbReference>
<feature type="compositionally biased region" description="Polar residues" evidence="17">
    <location>
        <begin position="1128"/>
        <end position="1140"/>
    </location>
</feature>
<evidence type="ECO:0000256" key="15">
    <source>
        <dbReference type="ARBA" id="ARBA00029433"/>
    </source>
</evidence>
<keyword evidence="9" id="KW-0256">Endoplasmic reticulum</keyword>
<dbReference type="Pfam" id="PF07304">
    <property type="entry name" value="SRA1"/>
    <property type="match status" value="1"/>
</dbReference>
<comment type="function">
    <text evidence="14">Component of the coat protein complex II (COPII) which promotes the formation of transport vesicles from the endoplasmic reticulum (ER). The coat has two main functions, the physical deformation of the endoplasmic reticulum membrane into vesicles and the selection of cargo molecules.</text>
</comment>
<evidence type="ECO:0000256" key="1">
    <source>
        <dbReference type="ARBA" id="ARBA00004156"/>
    </source>
</evidence>
<keyword evidence="8" id="KW-0677">Repeat</keyword>
<proteinExistence type="inferred from homology"/>
<dbReference type="GO" id="GO:0005198">
    <property type="term" value="F:structural molecule activity"/>
    <property type="evidence" value="ECO:0007669"/>
    <property type="project" value="TreeGrafter"/>
</dbReference>
<evidence type="ECO:0000256" key="2">
    <source>
        <dbReference type="ARBA" id="ARBA00004586"/>
    </source>
</evidence>
<dbReference type="InterPro" id="IPR015943">
    <property type="entry name" value="WD40/YVTN_repeat-like_dom_sf"/>
</dbReference>
<dbReference type="OrthoDB" id="542917at2759"/>
<evidence type="ECO:0000313" key="20">
    <source>
        <dbReference type="Proteomes" id="UP000274922"/>
    </source>
</evidence>
<feature type="region of interest" description="Disordered" evidence="17">
    <location>
        <begin position="905"/>
        <end position="926"/>
    </location>
</feature>
<dbReference type="PANTHER" id="PTHR13923:SF11">
    <property type="entry name" value="SECRETORY 31, ISOFORM D"/>
    <property type="match status" value="1"/>
</dbReference>
<feature type="compositionally biased region" description="Low complexity" evidence="17">
    <location>
        <begin position="689"/>
        <end position="700"/>
    </location>
</feature>
<dbReference type="PROSITE" id="PS00678">
    <property type="entry name" value="WD_REPEATS_1"/>
    <property type="match status" value="2"/>
</dbReference>
<feature type="compositionally biased region" description="Low complexity" evidence="17">
    <location>
        <begin position="1183"/>
        <end position="1194"/>
    </location>
</feature>
<dbReference type="GO" id="GO:0015031">
    <property type="term" value="P:protein transport"/>
    <property type="evidence" value="ECO:0007669"/>
    <property type="project" value="UniProtKB-KW"/>
</dbReference>
<feature type="compositionally biased region" description="Pro residues" evidence="17">
    <location>
        <begin position="1172"/>
        <end position="1182"/>
    </location>
</feature>
<feature type="compositionally biased region" description="Low complexity" evidence="17">
    <location>
        <begin position="911"/>
        <end position="922"/>
    </location>
</feature>
<organism evidence="19 20">
    <name type="scientific">Caulochytrium protostelioides</name>
    <dbReference type="NCBI Taxonomy" id="1555241"/>
    <lineage>
        <taxon>Eukaryota</taxon>
        <taxon>Fungi</taxon>
        <taxon>Fungi incertae sedis</taxon>
        <taxon>Chytridiomycota</taxon>
        <taxon>Chytridiomycota incertae sedis</taxon>
        <taxon>Chytridiomycetes</taxon>
        <taxon>Caulochytriales</taxon>
        <taxon>Caulochytriaceae</taxon>
        <taxon>Caulochytrium</taxon>
    </lineage>
</organism>
<dbReference type="GO" id="GO:0005789">
    <property type="term" value="C:endoplasmic reticulum membrane"/>
    <property type="evidence" value="ECO:0007669"/>
    <property type="project" value="UniProtKB-SubCell"/>
</dbReference>
<dbReference type="PANTHER" id="PTHR13923">
    <property type="entry name" value="SEC31-RELATED PROTEIN"/>
    <property type="match status" value="1"/>
</dbReference>
<evidence type="ECO:0000256" key="4">
    <source>
        <dbReference type="ARBA" id="ARBA00013507"/>
    </source>
</evidence>
<evidence type="ECO:0000256" key="13">
    <source>
        <dbReference type="ARBA" id="ARBA00023329"/>
    </source>
</evidence>
<feature type="domain" description="SRA1/Sec31" evidence="18">
    <location>
        <begin position="1378"/>
        <end position="1500"/>
    </location>
</feature>
<evidence type="ECO:0000256" key="3">
    <source>
        <dbReference type="ARBA" id="ARBA00009358"/>
    </source>
</evidence>
<feature type="compositionally biased region" description="Pro residues" evidence="17">
    <location>
        <begin position="1302"/>
        <end position="1319"/>
    </location>
</feature>
<keyword evidence="11" id="KW-0653">Protein transport</keyword>
<feature type="compositionally biased region" description="Low complexity" evidence="17">
    <location>
        <begin position="1370"/>
        <end position="1386"/>
    </location>
</feature>
<dbReference type="InterPro" id="IPR040251">
    <property type="entry name" value="SEC31-like"/>
</dbReference>
<evidence type="ECO:0000256" key="6">
    <source>
        <dbReference type="ARBA" id="ARBA00022448"/>
    </source>
</evidence>
<feature type="compositionally biased region" description="Pro residues" evidence="17">
    <location>
        <begin position="1511"/>
        <end position="1547"/>
    </location>
</feature>
<keyword evidence="20" id="KW-1185">Reference proteome</keyword>
<dbReference type="InterPro" id="IPR001680">
    <property type="entry name" value="WD40_rpt"/>
</dbReference>
<feature type="compositionally biased region" description="Low complexity" evidence="17">
    <location>
        <begin position="711"/>
        <end position="727"/>
    </location>
</feature>
<feature type="compositionally biased region" description="Pro residues" evidence="17">
    <location>
        <begin position="1262"/>
        <end position="1271"/>
    </location>
</feature>
<dbReference type="PROSITE" id="PS50294">
    <property type="entry name" value="WD_REPEATS_REGION"/>
    <property type="match status" value="1"/>
</dbReference>
<feature type="region of interest" description="Disordered" evidence="17">
    <location>
        <begin position="1255"/>
        <end position="1327"/>
    </location>
</feature>
<dbReference type="InterPro" id="IPR019775">
    <property type="entry name" value="WD40_repeat_CS"/>
</dbReference>
<feature type="compositionally biased region" description="Pro residues" evidence="17">
    <location>
        <begin position="1634"/>
        <end position="1651"/>
    </location>
</feature>
<dbReference type="Gene3D" id="2.130.10.10">
    <property type="entry name" value="YVTN repeat-like/Quinoprotein amine dehydrogenase"/>
    <property type="match status" value="1"/>
</dbReference>
<evidence type="ECO:0000256" key="11">
    <source>
        <dbReference type="ARBA" id="ARBA00022927"/>
    </source>
</evidence>
<feature type="region of interest" description="Disordered" evidence="17">
    <location>
        <begin position="1356"/>
        <end position="1401"/>
    </location>
</feature>
<evidence type="ECO:0000256" key="10">
    <source>
        <dbReference type="ARBA" id="ARBA00022892"/>
    </source>
</evidence>
<feature type="region of interest" description="Disordered" evidence="17">
    <location>
        <begin position="602"/>
        <end position="731"/>
    </location>
</feature>
<comment type="subcellular location">
    <subcellularLocation>
        <location evidence="1">Cytoplasmic vesicle membrane</location>
    </subcellularLocation>
    <subcellularLocation>
        <location evidence="15">Endomembrane system</location>
        <topology evidence="15">Peripheral membrane protein</topology>
        <orientation evidence="15">Cytoplasmic side</orientation>
    </subcellularLocation>
    <subcellularLocation>
        <location evidence="2">Endoplasmic reticulum membrane</location>
    </subcellularLocation>
</comment>
<feature type="compositionally biased region" description="Low complexity" evidence="17">
    <location>
        <begin position="1566"/>
        <end position="1579"/>
    </location>
</feature>
<protein>
    <recommendedName>
        <fullName evidence="5">Protein transport protein SEC31</fullName>
    </recommendedName>
    <alternativeName>
        <fullName evidence="4">Protein transport protein sec31</fullName>
    </alternativeName>
</protein>
<evidence type="ECO:0000256" key="14">
    <source>
        <dbReference type="ARBA" id="ARBA00025471"/>
    </source>
</evidence>
<dbReference type="GO" id="GO:0030127">
    <property type="term" value="C:COPII vesicle coat"/>
    <property type="evidence" value="ECO:0007669"/>
    <property type="project" value="TreeGrafter"/>
</dbReference>
<dbReference type="Gene3D" id="1.25.40.1030">
    <property type="match status" value="1"/>
</dbReference>
<accession>A0A4P9XB61</accession>